<feature type="non-terminal residue" evidence="7">
    <location>
        <position position="1"/>
    </location>
</feature>
<sequence>WGADRAQAFPGPRLVDRGQPYVIRRRDEDVEAVQRQVFKSLLDEGYADLVMTGHTYDGKLQSSEKLPGTLDPAIVTGLLKRKYGYRGAVITDDLQMDAVSKRYSFETSVIRATLAGNNILVFGNSKTVDPDIDVKAVRI</sequence>
<organism evidence="7">
    <name type="scientific">uncultured Chlorobium sp</name>
    <dbReference type="NCBI Taxonomy" id="309171"/>
    <lineage>
        <taxon>Bacteria</taxon>
        <taxon>Pseudomonadati</taxon>
        <taxon>Chlorobiota</taxon>
        <taxon>Chlorobiia</taxon>
        <taxon>Chlorobiales</taxon>
        <taxon>Chlorobiaceae</taxon>
        <taxon>Chlorobium/Pelodictyon group</taxon>
        <taxon>Chlorobium</taxon>
        <taxon>environmental samples</taxon>
    </lineage>
</organism>
<proteinExistence type="inferred from homology"/>
<evidence type="ECO:0000256" key="2">
    <source>
        <dbReference type="ARBA" id="ARBA00005336"/>
    </source>
</evidence>
<dbReference type="EC" id="3.2.1.52" evidence="3"/>
<evidence type="ECO:0000256" key="4">
    <source>
        <dbReference type="ARBA" id="ARBA00022801"/>
    </source>
</evidence>
<dbReference type="GO" id="GO:0004563">
    <property type="term" value="F:beta-N-acetylhexosaminidase activity"/>
    <property type="evidence" value="ECO:0007669"/>
    <property type="project" value="UniProtKB-EC"/>
</dbReference>
<keyword evidence="4" id="KW-0378">Hydrolase</keyword>
<comment type="similarity">
    <text evidence="2">Belongs to the glycosyl hydrolase 3 family.</text>
</comment>
<dbReference type="SUPFAM" id="SSF51445">
    <property type="entry name" value="(Trans)glycosidases"/>
    <property type="match status" value="1"/>
</dbReference>
<name>A0A060BSF2_9CHLB</name>
<evidence type="ECO:0000259" key="6">
    <source>
        <dbReference type="Pfam" id="PF00933"/>
    </source>
</evidence>
<dbReference type="Pfam" id="PF00933">
    <property type="entry name" value="Glyco_hydro_3"/>
    <property type="match status" value="1"/>
</dbReference>
<evidence type="ECO:0000313" key="7">
    <source>
        <dbReference type="EMBL" id="AIA83755.1"/>
    </source>
</evidence>
<reference evidence="7" key="1">
    <citation type="journal article" date="2013" name="Environ. Microbiol.">
        <title>Seasonally variable intestinal metagenomes of the red palm weevil (Rhynchophorus ferrugineus).</title>
        <authorList>
            <person name="Jia S."/>
            <person name="Zhang X."/>
            <person name="Zhang G."/>
            <person name="Yin A."/>
            <person name="Zhang S."/>
            <person name="Li F."/>
            <person name="Wang L."/>
            <person name="Zhao D."/>
            <person name="Yun Q."/>
            <person name="Tala"/>
            <person name="Wang J."/>
            <person name="Sun G."/>
            <person name="Baabdullah M."/>
            <person name="Yu X."/>
            <person name="Hu S."/>
            <person name="Al-Mssallem I.S."/>
            <person name="Yu J."/>
        </authorList>
    </citation>
    <scope>NUCLEOTIDE SEQUENCE</scope>
</reference>
<feature type="non-terminal residue" evidence="7">
    <location>
        <position position="139"/>
    </location>
</feature>
<evidence type="ECO:0000256" key="3">
    <source>
        <dbReference type="ARBA" id="ARBA00012663"/>
    </source>
</evidence>
<dbReference type="Gene3D" id="3.20.20.300">
    <property type="entry name" value="Glycoside hydrolase, family 3, N-terminal domain"/>
    <property type="match status" value="1"/>
</dbReference>
<dbReference type="InterPro" id="IPR050226">
    <property type="entry name" value="NagZ_Beta-hexosaminidase"/>
</dbReference>
<feature type="domain" description="Glycoside hydrolase family 3 N-terminal" evidence="6">
    <location>
        <begin position="13"/>
        <end position="128"/>
    </location>
</feature>
<dbReference type="InterPro" id="IPR017853">
    <property type="entry name" value="GH"/>
</dbReference>
<dbReference type="EMBL" id="KF116510">
    <property type="protein sequence ID" value="AIA83755.1"/>
    <property type="molecule type" value="Genomic_DNA"/>
</dbReference>
<evidence type="ECO:0000256" key="5">
    <source>
        <dbReference type="ARBA" id="ARBA00023295"/>
    </source>
</evidence>
<comment type="catalytic activity">
    <reaction evidence="1">
        <text>Hydrolysis of terminal non-reducing N-acetyl-D-hexosamine residues in N-acetyl-beta-D-hexosaminides.</text>
        <dbReference type="EC" id="3.2.1.52"/>
    </reaction>
</comment>
<dbReference type="AlphaFoldDB" id="A0A060BSF2"/>
<dbReference type="InterPro" id="IPR001764">
    <property type="entry name" value="Glyco_hydro_3_N"/>
</dbReference>
<dbReference type="GO" id="GO:0009254">
    <property type="term" value="P:peptidoglycan turnover"/>
    <property type="evidence" value="ECO:0007669"/>
    <property type="project" value="TreeGrafter"/>
</dbReference>
<dbReference type="PANTHER" id="PTHR30480:SF13">
    <property type="entry name" value="BETA-HEXOSAMINIDASE"/>
    <property type="match status" value="1"/>
</dbReference>
<dbReference type="PANTHER" id="PTHR30480">
    <property type="entry name" value="BETA-HEXOSAMINIDASE-RELATED"/>
    <property type="match status" value="1"/>
</dbReference>
<evidence type="ECO:0000256" key="1">
    <source>
        <dbReference type="ARBA" id="ARBA00001231"/>
    </source>
</evidence>
<keyword evidence="5" id="KW-0326">Glycosidase</keyword>
<accession>A0A060BSF2</accession>
<dbReference type="GO" id="GO:0005975">
    <property type="term" value="P:carbohydrate metabolic process"/>
    <property type="evidence" value="ECO:0007669"/>
    <property type="project" value="InterPro"/>
</dbReference>
<protein>
    <recommendedName>
        <fullName evidence="3">beta-N-acetylhexosaminidase</fullName>
        <ecNumber evidence="3">3.2.1.52</ecNumber>
    </recommendedName>
</protein>
<dbReference type="InterPro" id="IPR036962">
    <property type="entry name" value="Glyco_hydro_3_N_sf"/>
</dbReference>